<sequence>MKVTDRWYSERIHEDVTVARWGSYGAPVLLFPTAGGDAEEVERHQMIEHLAPLIDAGRAKVYSVDSIAGRALAQRRGNAEYQLALFNRFHDVIAHEVIPAIHSDLGGQPIPVTVAGASIGAFNALAITCRYPELVHSAVCMSGTYAIEQFLGGFVNDDLYFSSPLRFLPGLEGSQLDTLRRRMVVFASGSGRWEDVGESWAVAKVLGEKGVPNRVDDWGPGYDHDWPTWWAMLPVYLDDLLP</sequence>
<protein>
    <submittedName>
        <fullName evidence="1">Esterase/lipase superfamily enzyme</fullName>
    </submittedName>
</protein>
<organism evidence="1 2">
    <name type="scientific">Terracoccus luteus</name>
    <dbReference type="NCBI Taxonomy" id="53356"/>
    <lineage>
        <taxon>Bacteria</taxon>
        <taxon>Bacillati</taxon>
        <taxon>Actinomycetota</taxon>
        <taxon>Actinomycetes</taxon>
        <taxon>Micrococcales</taxon>
        <taxon>Intrasporangiaceae</taxon>
        <taxon>Terracoccus</taxon>
    </lineage>
</organism>
<dbReference type="AlphaFoldDB" id="A0A495Y4R8"/>
<dbReference type="InterPro" id="IPR029058">
    <property type="entry name" value="AB_hydrolase_fold"/>
</dbReference>
<dbReference type="Proteomes" id="UP000278440">
    <property type="component" value="Unassembled WGS sequence"/>
</dbReference>
<evidence type="ECO:0000313" key="2">
    <source>
        <dbReference type="Proteomes" id="UP000278440"/>
    </source>
</evidence>
<dbReference type="InterPro" id="IPR000801">
    <property type="entry name" value="Esterase-like"/>
</dbReference>
<keyword evidence="2" id="KW-1185">Reference proteome</keyword>
<dbReference type="SUPFAM" id="SSF53474">
    <property type="entry name" value="alpha/beta-Hydrolases"/>
    <property type="match status" value="1"/>
</dbReference>
<dbReference type="OrthoDB" id="9775130at2"/>
<reference evidence="1 2" key="1">
    <citation type="submission" date="2018-10" db="EMBL/GenBank/DDBJ databases">
        <title>Sequencing the genomes of 1000 actinobacteria strains.</title>
        <authorList>
            <person name="Klenk H.-P."/>
        </authorList>
    </citation>
    <scope>NUCLEOTIDE SEQUENCE [LARGE SCALE GENOMIC DNA]</scope>
    <source>
        <strain evidence="1 2">DSM 44267</strain>
    </source>
</reference>
<proteinExistence type="predicted"/>
<dbReference type="RefSeq" id="WP_121034629.1">
    <property type="nucleotide sequence ID" value="NZ_RBXT01000001.1"/>
</dbReference>
<name>A0A495Y4R8_9MICO</name>
<accession>A0A495Y4R8</accession>
<dbReference type="Pfam" id="PF00756">
    <property type="entry name" value="Esterase"/>
    <property type="match status" value="1"/>
</dbReference>
<comment type="caution">
    <text evidence="1">The sequence shown here is derived from an EMBL/GenBank/DDBJ whole genome shotgun (WGS) entry which is preliminary data.</text>
</comment>
<dbReference type="Gene3D" id="3.40.50.1820">
    <property type="entry name" value="alpha/beta hydrolase"/>
    <property type="match status" value="1"/>
</dbReference>
<dbReference type="EMBL" id="RBXT01000001">
    <property type="protein sequence ID" value="RKT79798.1"/>
    <property type="molecule type" value="Genomic_DNA"/>
</dbReference>
<gene>
    <name evidence="1" type="ORF">DFJ68_3276</name>
</gene>
<evidence type="ECO:0000313" key="1">
    <source>
        <dbReference type="EMBL" id="RKT79798.1"/>
    </source>
</evidence>